<dbReference type="EMBL" id="FN649748">
    <property type="protein sequence ID" value="CBJ26835.1"/>
    <property type="molecule type" value="Genomic_DNA"/>
</dbReference>
<dbReference type="Proteomes" id="UP000002630">
    <property type="component" value="Linkage Group LG23"/>
</dbReference>
<dbReference type="SUPFAM" id="SSF82708">
    <property type="entry name" value="R3H domain"/>
    <property type="match status" value="1"/>
</dbReference>
<dbReference type="InParanoid" id="D7G2L0"/>
<dbReference type="SMART" id="SM00393">
    <property type="entry name" value="R3H"/>
    <property type="match status" value="1"/>
</dbReference>
<name>D7G2L0_ECTSI</name>
<evidence type="ECO:0000313" key="2">
    <source>
        <dbReference type="EMBL" id="CBJ26835.1"/>
    </source>
</evidence>
<gene>
    <name evidence="2" type="ORF">Esi_0048_0034</name>
</gene>
<dbReference type="PROSITE" id="PS51061">
    <property type="entry name" value="R3H"/>
    <property type="match status" value="1"/>
</dbReference>
<evidence type="ECO:0000259" key="1">
    <source>
        <dbReference type="PROSITE" id="PS51061"/>
    </source>
</evidence>
<dbReference type="InterPro" id="IPR036867">
    <property type="entry name" value="R3H_dom_sf"/>
</dbReference>
<dbReference type="Gene3D" id="3.30.1370.50">
    <property type="entry name" value="R3H-like domain"/>
    <property type="match status" value="1"/>
</dbReference>
<feature type="domain" description="R3H" evidence="1">
    <location>
        <begin position="20"/>
        <end position="84"/>
    </location>
</feature>
<sequence length="169" mass="18377">MKQVDRANRAQDQAIKQRVSNFEAEVREKIAVFSTNPEAISHTFPHVEKSLRSIQHSLAEDFDGITTRTEGELDDRRVVLYKLGYEPPEEEVQVDAQVHIGLARNTLSSASSVSAAPMPALGGSAGAGANAGGGGDVGSADLVRIGTVVKDRRTVQDIEEESRKRRRHC</sequence>
<organism evidence="2 3">
    <name type="scientific">Ectocarpus siliculosus</name>
    <name type="common">Brown alga</name>
    <name type="synonym">Conferva siliculosa</name>
    <dbReference type="NCBI Taxonomy" id="2880"/>
    <lineage>
        <taxon>Eukaryota</taxon>
        <taxon>Sar</taxon>
        <taxon>Stramenopiles</taxon>
        <taxon>Ochrophyta</taxon>
        <taxon>PX clade</taxon>
        <taxon>Phaeophyceae</taxon>
        <taxon>Ectocarpales</taxon>
        <taxon>Ectocarpaceae</taxon>
        <taxon>Ectocarpus</taxon>
    </lineage>
</organism>
<accession>D7G2L0</accession>
<keyword evidence="3" id="KW-1185">Reference proteome</keyword>
<dbReference type="GO" id="GO:0003676">
    <property type="term" value="F:nucleic acid binding"/>
    <property type="evidence" value="ECO:0007669"/>
    <property type="project" value="UniProtKB-UniRule"/>
</dbReference>
<dbReference type="AlphaFoldDB" id="D7G2L0"/>
<dbReference type="InterPro" id="IPR001374">
    <property type="entry name" value="R3H_dom"/>
</dbReference>
<evidence type="ECO:0000313" key="3">
    <source>
        <dbReference type="Proteomes" id="UP000002630"/>
    </source>
</evidence>
<protein>
    <recommendedName>
        <fullName evidence="1">R3H domain-containing protein</fullName>
    </recommendedName>
</protein>
<dbReference type="CDD" id="cd02325">
    <property type="entry name" value="R3H"/>
    <property type="match status" value="1"/>
</dbReference>
<dbReference type="Pfam" id="PF01424">
    <property type="entry name" value="R3H"/>
    <property type="match status" value="1"/>
</dbReference>
<proteinExistence type="predicted"/>
<reference evidence="2 3" key="1">
    <citation type="journal article" date="2010" name="Nature">
        <title>The Ectocarpus genome and the independent evolution of multicellularity in brown algae.</title>
        <authorList>
            <person name="Cock J.M."/>
            <person name="Sterck L."/>
            <person name="Rouze P."/>
            <person name="Scornet D."/>
            <person name="Allen A.E."/>
            <person name="Amoutzias G."/>
            <person name="Anthouard V."/>
            <person name="Artiguenave F."/>
            <person name="Aury J.M."/>
            <person name="Badger J.H."/>
            <person name="Beszteri B."/>
            <person name="Billiau K."/>
            <person name="Bonnet E."/>
            <person name="Bothwell J.H."/>
            <person name="Bowler C."/>
            <person name="Boyen C."/>
            <person name="Brownlee C."/>
            <person name="Carrano C.J."/>
            <person name="Charrier B."/>
            <person name="Cho G.Y."/>
            <person name="Coelho S.M."/>
            <person name="Collen J."/>
            <person name="Corre E."/>
            <person name="Da Silva C."/>
            <person name="Delage L."/>
            <person name="Delaroque N."/>
            <person name="Dittami S.M."/>
            <person name="Doulbeau S."/>
            <person name="Elias M."/>
            <person name="Farnham G."/>
            <person name="Gachon C.M."/>
            <person name="Gschloessl B."/>
            <person name="Heesch S."/>
            <person name="Jabbari K."/>
            <person name="Jubin C."/>
            <person name="Kawai H."/>
            <person name="Kimura K."/>
            <person name="Kloareg B."/>
            <person name="Kupper F.C."/>
            <person name="Lang D."/>
            <person name="Le Bail A."/>
            <person name="Leblanc C."/>
            <person name="Lerouge P."/>
            <person name="Lohr M."/>
            <person name="Lopez P.J."/>
            <person name="Martens C."/>
            <person name="Maumus F."/>
            <person name="Michel G."/>
            <person name="Miranda-Saavedra D."/>
            <person name="Morales J."/>
            <person name="Moreau H."/>
            <person name="Motomura T."/>
            <person name="Nagasato C."/>
            <person name="Napoli C.A."/>
            <person name="Nelson D.R."/>
            <person name="Nyvall-Collen P."/>
            <person name="Peters A.F."/>
            <person name="Pommier C."/>
            <person name="Potin P."/>
            <person name="Poulain J."/>
            <person name="Quesneville H."/>
            <person name="Read B."/>
            <person name="Rensing S.A."/>
            <person name="Ritter A."/>
            <person name="Rousvoal S."/>
            <person name="Samanta M."/>
            <person name="Samson G."/>
            <person name="Schroeder D.C."/>
            <person name="Segurens B."/>
            <person name="Strittmatter M."/>
            <person name="Tonon T."/>
            <person name="Tregear J.W."/>
            <person name="Valentin K."/>
            <person name="von Dassow P."/>
            <person name="Yamagishi T."/>
            <person name="Van de Peer Y."/>
            <person name="Wincker P."/>
        </authorList>
    </citation>
    <scope>NUCLEOTIDE SEQUENCE [LARGE SCALE GENOMIC DNA]</scope>
    <source>
        <strain evidence="3">Ec32 / CCAP1310/4</strain>
    </source>
</reference>
<dbReference type="OrthoDB" id="10453281at2759"/>
<dbReference type="EMBL" id="FN648685">
    <property type="protein sequence ID" value="CBJ26835.1"/>
    <property type="molecule type" value="Genomic_DNA"/>
</dbReference>